<comment type="caution">
    <text evidence="2">The sequence shown here is derived from an EMBL/GenBank/DDBJ whole genome shotgun (WGS) entry which is preliminary data.</text>
</comment>
<dbReference type="AlphaFoldDB" id="A0A4R7D8C5"/>
<evidence type="ECO:0000256" key="1">
    <source>
        <dbReference type="SAM" id="Phobius"/>
    </source>
</evidence>
<protein>
    <submittedName>
        <fullName evidence="2">Uncharacterized protein</fullName>
    </submittedName>
</protein>
<gene>
    <name evidence="2" type="ORF">B0I21_101366</name>
</gene>
<evidence type="ECO:0000313" key="3">
    <source>
        <dbReference type="Proteomes" id="UP000294752"/>
    </source>
</evidence>
<accession>A0A4R7D8C5</accession>
<keyword evidence="1" id="KW-0812">Transmembrane</keyword>
<reference evidence="2 3" key="1">
    <citation type="submission" date="2019-03" db="EMBL/GenBank/DDBJ databases">
        <title>Genomic Encyclopedia of Type Strains, Phase III (KMG-III): the genomes of soil and plant-associated and newly described type strains.</title>
        <authorList>
            <person name="Whitman W."/>
        </authorList>
    </citation>
    <scope>NUCLEOTIDE SEQUENCE [LARGE SCALE GENOMIC DNA]</scope>
    <source>
        <strain evidence="2 3">CGMCC 1.12801</strain>
    </source>
</reference>
<keyword evidence="3" id="KW-1185">Reference proteome</keyword>
<dbReference type="Proteomes" id="UP000294752">
    <property type="component" value="Unassembled WGS sequence"/>
</dbReference>
<feature type="transmembrane region" description="Helical" evidence="1">
    <location>
        <begin position="27"/>
        <end position="52"/>
    </location>
</feature>
<keyword evidence="1" id="KW-1133">Transmembrane helix</keyword>
<evidence type="ECO:0000313" key="2">
    <source>
        <dbReference type="EMBL" id="TDS17499.1"/>
    </source>
</evidence>
<proteinExistence type="predicted"/>
<dbReference type="EMBL" id="SNZV01000001">
    <property type="protein sequence ID" value="TDS17499.1"/>
    <property type="molecule type" value="Genomic_DNA"/>
</dbReference>
<name>A0A4R7D8C5_9SPHI</name>
<keyword evidence="1" id="KW-0472">Membrane</keyword>
<sequence>MNAENASLLACYVYEWPSKNNLALGHLFFMCCVLSYVPSRIRFIFIAIHTYFRAAKRLFQISEHKRWLGSDGNNKAISGNILQLDFFVYELIKVLIGILQN</sequence>
<organism evidence="2 3">
    <name type="scientific">Sphingobacterium paludis</name>
    <dbReference type="NCBI Taxonomy" id="1476465"/>
    <lineage>
        <taxon>Bacteria</taxon>
        <taxon>Pseudomonadati</taxon>
        <taxon>Bacteroidota</taxon>
        <taxon>Sphingobacteriia</taxon>
        <taxon>Sphingobacteriales</taxon>
        <taxon>Sphingobacteriaceae</taxon>
        <taxon>Sphingobacterium</taxon>
    </lineage>
</organism>